<reference evidence="1 2" key="1">
    <citation type="submission" date="2018-01" db="EMBL/GenBank/DDBJ databases">
        <title>Complete and assembled Genome of Pantoea gaviniae DSM22758T.</title>
        <authorList>
            <person name="Stevens M.J.A."/>
            <person name="Zurfluh K."/>
            <person name="Stephan R."/>
        </authorList>
    </citation>
    <scope>NUCLEOTIDE SEQUENCE [LARGE SCALE GENOMIC DNA]</scope>
    <source>
        <strain evidence="1 2">DSM 22758</strain>
    </source>
</reference>
<protein>
    <recommendedName>
        <fullName evidence="3">Lipoprotein</fullName>
    </recommendedName>
</protein>
<evidence type="ECO:0000313" key="2">
    <source>
        <dbReference type="Proteomes" id="UP000238365"/>
    </source>
</evidence>
<proteinExistence type="predicted"/>
<evidence type="ECO:0000313" key="1">
    <source>
        <dbReference type="EMBL" id="AUX93787.1"/>
    </source>
</evidence>
<evidence type="ECO:0008006" key="3">
    <source>
        <dbReference type="Google" id="ProtNLM"/>
    </source>
</evidence>
<dbReference type="EMBL" id="CP026377">
    <property type="protein sequence ID" value="AUX93787.1"/>
    <property type="molecule type" value="Genomic_DNA"/>
</dbReference>
<dbReference type="AlphaFoldDB" id="A0A2L0IGT7"/>
<dbReference type="PROSITE" id="PS51257">
    <property type="entry name" value="PROKAR_LIPOPROTEIN"/>
    <property type="match status" value="1"/>
</dbReference>
<dbReference type="KEGG" id="pgz:C2E15_12340"/>
<gene>
    <name evidence="1" type="ORF">C2E15_12340</name>
</gene>
<accession>A0A2L0IGT7</accession>
<keyword evidence="2" id="KW-1185">Reference proteome</keyword>
<dbReference type="Proteomes" id="UP000238365">
    <property type="component" value="Chromosome"/>
</dbReference>
<name>A0A2L0IGT7_9GAMM</name>
<organism evidence="1 2">
    <name type="scientific">Mixta gaviniae</name>
    <dbReference type="NCBI Taxonomy" id="665914"/>
    <lineage>
        <taxon>Bacteria</taxon>
        <taxon>Pseudomonadati</taxon>
        <taxon>Pseudomonadota</taxon>
        <taxon>Gammaproteobacteria</taxon>
        <taxon>Enterobacterales</taxon>
        <taxon>Erwiniaceae</taxon>
        <taxon>Mixta</taxon>
    </lineage>
</organism>
<sequence length="158" mass="17338">MKNAGRMDMKNRMAGAVIAVVVLALMGCKQKEGVTYVKNPDNAGEKLTPPGWATVARSEIESGLSMSVFTARCKLLYREADWFVGCKPATSETPFMLYSIRENEALKGSFAATAITKQARRYTHQNVLLRQIAQPKDGDYAALNIDALQQEYDALTGA</sequence>